<feature type="domain" description="TACO1/YebC-like second and third" evidence="1">
    <location>
        <begin position="18"/>
        <end position="174"/>
    </location>
</feature>
<comment type="caution">
    <text evidence="2">The sequence shown here is derived from an EMBL/GenBank/DDBJ whole genome shotgun (WGS) entry which is preliminary data.</text>
</comment>
<feature type="non-terminal residue" evidence="2">
    <location>
        <position position="1"/>
    </location>
</feature>
<dbReference type="EMBL" id="BARV01019603">
    <property type="protein sequence ID" value="GAI18869.1"/>
    <property type="molecule type" value="Genomic_DNA"/>
</dbReference>
<dbReference type="AlphaFoldDB" id="X1NJK2"/>
<dbReference type="Gene3D" id="3.30.70.980">
    <property type="match status" value="2"/>
</dbReference>
<proteinExistence type="predicted"/>
<dbReference type="InterPro" id="IPR029072">
    <property type="entry name" value="YebC-like"/>
</dbReference>
<evidence type="ECO:0000259" key="1">
    <source>
        <dbReference type="Pfam" id="PF01709"/>
    </source>
</evidence>
<protein>
    <recommendedName>
        <fullName evidence="1">TACO1/YebC-like second and third domain-containing protein</fullName>
    </recommendedName>
</protein>
<gene>
    <name evidence="2" type="ORF">S06H3_32910</name>
</gene>
<dbReference type="InterPro" id="IPR026564">
    <property type="entry name" value="Transcrip_reg_TACO1-like_dom3"/>
</dbReference>
<dbReference type="InterPro" id="IPR002876">
    <property type="entry name" value="Transcrip_reg_TACO1-like"/>
</dbReference>
<dbReference type="PANTHER" id="PTHR12532:SF6">
    <property type="entry name" value="TRANSCRIPTIONAL REGULATORY PROTEIN YEBC-RELATED"/>
    <property type="match status" value="1"/>
</dbReference>
<dbReference type="Pfam" id="PF01709">
    <property type="entry name" value="Transcrip_reg"/>
    <property type="match status" value="1"/>
</dbReference>
<dbReference type="SUPFAM" id="SSF75625">
    <property type="entry name" value="YebC-like"/>
    <property type="match status" value="1"/>
</dbReference>
<dbReference type="InterPro" id="IPR048300">
    <property type="entry name" value="TACO1_YebC-like_2nd/3rd_dom"/>
</dbReference>
<accession>X1NJK2</accession>
<name>X1NJK2_9ZZZZ</name>
<dbReference type="PANTHER" id="PTHR12532">
    <property type="entry name" value="TRANSLATIONAL ACTIVATOR OF CYTOCHROME C OXIDASE 1"/>
    <property type="match status" value="1"/>
</dbReference>
<evidence type="ECO:0000313" key="2">
    <source>
        <dbReference type="EMBL" id="GAI18869.1"/>
    </source>
</evidence>
<reference evidence="2" key="1">
    <citation type="journal article" date="2014" name="Front. Microbiol.">
        <title>High frequency of phylogenetically diverse reductive dehalogenase-homologous genes in deep subseafloor sedimentary metagenomes.</title>
        <authorList>
            <person name="Kawai M."/>
            <person name="Futagami T."/>
            <person name="Toyoda A."/>
            <person name="Takaki Y."/>
            <person name="Nishi S."/>
            <person name="Hori S."/>
            <person name="Arai W."/>
            <person name="Tsubouchi T."/>
            <person name="Morono Y."/>
            <person name="Uchiyama I."/>
            <person name="Ito T."/>
            <person name="Fujiyama A."/>
            <person name="Inagaki F."/>
            <person name="Takami H."/>
        </authorList>
    </citation>
    <scope>NUCLEOTIDE SEQUENCE</scope>
    <source>
        <strain evidence="2">Expedition CK06-06</strain>
    </source>
</reference>
<dbReference type="GO" id="GO:0005829">
    <property type="term" value="C:cytosol"/>
    <property type="evidence" value="ECO:0007669"/>
    <property type="project" value="TreeGrafter"/>
</dbReference>
<organism evidence="2">
    <name type="scientific">marine sediment metagenome</name>
    <dbReference type="NCBI Taxonomy" id="412755"/>
    <lineage>
        <taxon>unclassified sequences</taxon>
        <taxon>metagenomes</taxon>
        <taxon>ecological metagenomes</taxon>
    </lineage>
</organism>
<sequence length="184" mass="20676">NIERAIKKGTGEIEGENYETILYEGYGPGGTAIIIETMTENRNRTASDIRNILNKYNGTLGESGSVSWQFEIKGIIIVEKTEIKDEEEFMLNVIDMGAEDIDEDDDVYEIKVPPVEFIKIKEAIEKNNIKIKSSEAGLIPKSTIKLSKDESARALRLINELDEHNDVQNVNSNLEISDEILSEI</sequence>